<sequence>MTKNKKVLIVDDNALNRKVFEHIIGQVYFYETAENGVEAIEKVKEGDFDLILMDIQMPLLDGISALKIIKAEQLTNSPVIAISAYASTADRDYFLSAGFDDFIAKPITPRQLLETIENNILKNGFTFEDSQGFDEDLILDETVINQLMKYNTLENIKTVYQDFLDESFRLLTEIDLLIKEENYPEIGEKIHIMKGNSGTLGAMKIFNFTKAFEKNIKTTNFDNIFREYLILEGLITSFQEHLQAKKMI</sequence>
<dbReference type="Gene3D" id="1.20.120.160">
    <property type="entry name" value="HPT domain"/>
    <property type="match status" value="1"/>
</dbReference>
<dbReference type="InterPro" id="IPR050956">
    <property type="entry name" value="2C_system_His_kinase"/>
</dbReference>
<dbReference type="RefSeq" id="WP_019599523.1">
    <property type="nucleotide sequence ID" value="NZ_FNQC01000005.1"/>
</dbReference>
<dbReference type="Pfam" id="PF00072">
    <property type="entry name" value="Response_reg"/>
    <property type="match status" value="1"/>
</dbReference>
<comment type="caution">
    <text evidence="6">The sequence shown here is derived from an EMBL/GenBank/DDBJ whole genome shotgun (WGS) entry which is preliminary data.</text>
</comment>
<feature type="modified residue" description="Phosphohistidine" evidence="2">
    <location>
        <position position="191"/>
    </location>
</feature>
<gene>
    <name evidence="6" type="ORF">SAMN05444412_10529</name>
</gene>
<dbReference type="PROSITE" id="PS50894">
    <property type="entry name" value="HPT"/>
    <property type="match status" value="1"/>
</dbReference>
<proteinExistence type="predicted"/>
<dbReference type="SMART" id="SM00448">
    <property type="entry name" value="REC"/>
    <property type="match status" value="1"/>
</dbReference>
<keyword evidence="1 3" id="KW-0597">Phosphoprotein</keyword>
<dbReference type="PANTHER" id="PTHR43719:SF28">
    <property type="entry name" value="PEROXIDE STRESS-ACTIVATED HISTIDINE KINASE MAK1-RELATED"/>
    <property type="match status" value="1"/>
</dbReference>
<feature type="modified residue" description="4-aspartylphosphate" evidence="3">
    <location>
        <position position="54"/>
    </location>
</feature>
<evidence type="ECO:0000256" key="3">
    <source>
        <dbReference type="PROSITE-ProRule" id="PRU00169"/>
    </source>
</evidence>
<feature type="domain" description="Response regulatory" evidence="4">
    <location>
        <begin position="6"/>
        <end position="120"/>
    </location>
</feature>
<dbReference type="CDD" id="cd17546">
    <property type="entry name" value="REC_hyHK_CKI1_RcsC-like"/>
    <property type="match status" value="1"/>
</dbReference>
<organism evidence="6 7">
    <name type="scientific">Rhodonellum ikkaensis</name>
    <dbReference type="NCBI Taxonomy" id="336829"/>
    <lineage>
        <taxon>Bacteria</taxon>
        <taxon>Pseudomonadati</taxon>
        <taxon>Bacteroidota</taxon>
        <taxon>Cytophagia</taxon>
        <taxon>Cytophagales</taxon>
        <taxon>Cytophagaceae</taxon>
        <taxon>Rhodonellum</taxon>
    </lineage>
</organism>
<dbReference type="InterPro" id="IPR008207">
    <property type="entry name" value="Sig_transdc_His_kin_Hpt_dom"/>
</dbReference>
<name>A0A1H3PUW4_9BACT</name>
<dbReference type="Gene3D" id="3.40.50.2300">
    <property type="match status" value="1"/>
</dbReference>
<evidence type="ECO:0000256" key="1">
    <source>
        <dbReference type="ARBA" id="ARBA00022553"/>
    </source>
</evidence>
<dbReference type="InterPro" id="IPR001789">
    <property type="entry name" value="Sig_transdc_resp-reg_receiver"/>
</dbReference>
<dbReference type="PROSITE" id="PS50110">
    <property type="entry name" value="RESPONSE_REGULATORY"/>
    <property type="match status" value="1"/>
</dbReference>
<evidence type="ECO:0000259" key="4">
    <source>
        <dbReference type="PROSITE" id="PS50110"/>
    </source>
</evidence>
<keyword evidence="7" id="KW-1185">Reference proteome</keyword>
<dbReference type="InterPro" id="IPR011006">
    <property type="entry name" value="CheY-like_superfamily"/>
</dbReference>
<dbReference type="PANTHER" id="PTHR43719">
    <property type="entry name" value="TWO-COMPONENT HISTIDINE KINASE"/>
    <property type="match status" value="1"/>
</dbReference>
<evidence type="ECO:0000256" key="2">
    <source>
        <dbReference type="PROSITE-ProRule" id="PRU00110"/>
    </source>
</evidence>
<reference evidence="6 7" key="1">
    <citation type="submission" date="2016-10" db="EMBL/GenBank/DDBJ databases">
        <authorList>
            <person name="Varghese N."/>
            <person name="Submissions S."/>
        </authorList>
    </citation>
    <scope>NUCLEOTIDE SEQUENCE [LARGE SCALE GENOMIC DNA]</scope>
    <source>
        <strain evidence="6 7">DSM 17997</strain>
    </source>
</reference>
<dbReference type="Proteomes" id="UP000199663">
    <property type="component" value="Unassembled WGS sequence"/>
</dbReference>
<evidence type="ECO:0000259" key="5">
    <source>
        <dbReference type="PROSITE" id="PS50894"/>
    </source>
</evidence>
<dbReference type="EMBL" id="FNQC01000005">
    <property type="protein sequence ID" value="SDZ04770.1"/>
    <property type="molecule type" value="Genomic_DNA"/>
</dbReference>
<dbReference type="SUPFAM" id="SSF52172">
    <property type="entry name" value="CheY-like"/>
    <property type="match status" value="1"/>
</dbReference>
<feature type="domain" description="HPt" evidence="5">
    <location>
        <begin position="152"/>
        <end position="248"/>
    </location>
</feature>
<dbReference type="Pfam" id="PF01627">
    <property type="entry name" value="Hpt"/>
    <property type="match status" value="1"/>
</dbReference>
<dbReference type="InterPro" id="IPR036641">
    <property type="entry name" value="HPT_dom_sf"/>
</dbReference>
<accession>A0A1H3PUW4</accession>
<protein>
    <submittedName>
        <fullName evidence="6">Hpt domain-containing protein</fullName>
    </submittedName>
</protein>
<evidence type="ECO:0000313" key="6">
    <source>
        <dbReference type="EMBL" id="SDZ04770.1"/>
    </source>
</evidence>
<dbReference type="SUPFAM" id="SSF47226">
    <property type="entry name" value="Histidine-containing phosphotransfer domain, HPT domain"/>
    <property type="match status" value="1"/>
</dbReference>
<evidence type="ECO:0000313" key="7">
    <source>
        <dbReference type="Proteomes" id="UP000199663"/>
    </source>
</evidence>